<dbReference type="SMART" id="SM00861">
    <property type="entry name" value="Transket_pyr"/>
    <property type="match status" value="1"/>
</dbReference>
<dbReference type="GO" id="GO:0019288">
    <property type="term" value="P:isopentenyl diphosphate biosynthetic process, methylerythritol 4-phosphate pathway"/>
    <property type="evidence" value="ECO:0007669"/>
    <property type="project" value="TreeGrafter"/>
</dbReference>
<dbReference type="PROSITE" id="PS00802">
    <property type="entry name" value="TRANSKETOLASE_2"/>
    <property type="match status" value="1"/>
</dbReference>
<organism evidence="13 14">
    <name type="scientific">Streptomyces rhizosphaericus</name>
    <dbReference type="NCBI Taxonomy" id="114699"/>
    <lineage>
        <taxon>Bacteria</taxon>
        <taxon>Bacillati</taxon>
        <taxon>Actinomycetota</taxon>
        <taxon>Actinomycetes</taxon>
        <taxon>Kitasatosporales</taxon>
        <taxon>Streptomycetaceae</taxon>
        <taxon>Streptomyces</taxon>
        <taxon>Streptomyces violaceusniger group</taxon>
    </lineage>
</organism>
<comment type="cofactor">
    <cofactor evidence="10">
        <name>thiamine diphosphate</name>
        <dbReference type="ChEBI" id="CHEBI:58937"/>
    </cofactor>
    <text evidence="10">Binds 1 thiamine pyrophosphate per subunit.</text>
</comment>
<evidence type="ECO:0000313" key="13">
    <source>
        <dbReference type="EMBL" id="NEW71233.1"/>
    </source>
</evidence>
<dbReference type="SUPFAM" id="SSF52518">
    <property type="entry name" value="Thiamin diphosphate-binding fold (THDP-binding)"/>
    <property type="match status" value="2"/>
</dbReference>
<name>A0A6G4AD02_9ACTN</name>
<protein>
    <recommendedName>
        <fullName evidence="10">1-deoxy-D-xylulose-5-phosphate synthase</fullName>
        <ecNumber evidence="10">2.2.1.7</ecNumber>
    </recommendedName>
    <alternativeName>
        <fullName evidence="10">1-deoxyxylulose-5-phosphate synthase</fullName>
        <shortName evidence="10">DXP synthase</shortName>
        <shortName evidence="10">DXPS</shortName>
    </alternativeName>
</protein>
<dbReference type="EC" id="2.2.1.7" evidence="10"/>
<feature type="binding site" evidence="10">
    <location>
        <begin position="148"/>
        <end position="149"/>
    </location>
    <ligand>
        <name>thiamine diphosphate</name>
        <dbReference type="ChEBI" id="CHEBI:58937"/>
    </ligand>
</feature>
<feature type="binding site" evidence="10">
    <location>
        <position position="178"/>
    </location>
    <ligand>
        <name>Mg(2+)</name>
        <dbReference type="ChEBI" id="CHEBI:18420"/>
    </ligand>
</feature>
<dbReference type="Gene3D" id="3.40.50.920">
    <property type="match status" value="1"/>
</dbReference>
<dbReference type="Pfam" id="PF02780">
    <property type="entry name" value="Transketolase_C"/>
    <property type="match status" value="1"/>
</dbReference>
<accession>A0A6G4AD02</accession>
<keyword evidence="4 10" id="KW-0808">Transferase</keyword>
<dbReference type="GO" id="GO:0000287">
    <property type="term" value="F:magnesium ion binding"/>
    <property type="evidence" value="ECO:0007669"/>
    <property type="project" value="UniProtKB-UniRule"/>
</dbReference>
<feature type="binding site" evidence="10">
    <location>
        <position position="289"/>
    </location>
    <ligand>
        <name>thiamine diphosphate</name>
        <dbReference type="ChEBI" id="CHEBI:58937"/>
    </ligand>
</feature>
<comment type="subunit">
    <text evidence="3 10">Homodimer.</text>
</comment>
<evidence type="ECO:0000256" key="5">
    <source>
        <dbReference type="ARBA" id="ARBA00022723"/>
    </source>
</evidence>
<evidence type="ECO:0000256" key="10">
    <source>
        <dbReference type="HAMAP-Rule" id="MF_00315"/>
    </source>
</evidence>
<dbReference type="SUPFAM" id="SSF52922">
    <property type="entry name" value="TK C-terminal domain-like"/>
    <property type="match status" value="1"/>
</dbReference>
<dbReference type="PANTHER" id="PTHR43322:SF5">
    <property type="entry name" value="1-DEOXY-D-XYLULOSE-5-PHOSPHATE SYNTHASE, CHLOROPLASTIC"/>
    <property type="match status" value="1"/>
</dbReference>
<dbReference type="GO" id="GO:0009228">
    <property type="term" value="P:thiamine biosynthetic process"/>
    <property type="evidence" value="ECO:0007669"/>
    <property type="project" value="UniProtKB-UniRule"/>
</dbReference>
<dbReference type="NCBIfam" id="TIGR00204">
    <property type="entry name" value="dxs"/>
    <property type="match status" value="1"/>
</dbReference>
<comment type="similarity">
    <text evidence="2 10">Belongs to the transketolase family. DXPS subfamily.</text>
</comment>
<evidence type="ECO:0000259" key="12">
    <source>
        <dbReference type="SMART" id="SM00861"/>
    </source>
</evidence>
<proteinExistence type="inferred from homology"/>
<evidence type="ECO:0000256" key="7">
    <source>
        <dbReference type="ARBA" id="ARBA00022977"/>
    </source>
</evidence>
<comment type="function">
    <text evidence="10">Catalyzes the acyloin condensation reaction between C atoms 2 and 3 of pyruvate and glyceraldehyde 3-phosphate to yield 1-deoxy-D-xylulose-5-phosphate (DXP).</text>
</comment>
<evidence type="ECO:0000256" key="8">
    <source>
        <dbReference type="ARBA" id="ARBA00023052"/>
    </source>
</evidence>
<dbReference type="AlphaFoldDB" id="A0A6G4AD02"/>
<evidence type="ECO:0000256" key="11">
    <source>
        <dbReference type="SAM" id="MobiDB-lite"/>
    </source>
</evidence>
<gene>
    <name evidence="10 13" type="primary">dxs</name>
    <name evidence="13" type="ORF">G4H13_12690</name>
</gene>
<dbReference type="InterPro" id="IPR009014">
    <property type="entry name" value="Transketo_C/PFOR_II"/>
</dbReference>
<dbReference type="GO" id="GO:0016114">
    <property type="term" value="P:terpenoid biosynthetic process"/>
    <property type="evidence" value="ECO:0007669"/>
    <property type="project" value="UniProtKB-UniRule"/>
</dbReference>
<evidence type="ECO:0000256" key="1">
    <source>
        <dbReference type="ARBA" id="ARBA00004980"/>
    </source>
</evidence>
<dbReference type="InterPro" id="IPR049557">
    <property type="entry name" value="Transketolase_CS"/>
</dbReference>
<dbReference type="Pfam" id="PF02779">
    <property type="entry name" value="Transket_pyr"/>
    <property type="match status" value="1"/>
</dbReference>
<comment type="pathway">
    <text evidence="1 10">Metabolic intermediate biosynthesis; 1-deoxy-D-xylulose 5-phosphate biosynthesis; 1-deoxy-D-xylulose 5-phosphate from D-glyceraldehyde 3-phosphate and pyruvate: step 1/1.</text>
</comment>
<dbReference type="UniPathway" id="UPA00064">
    <property type="reaction ID" value="UER00091"/>
</dbReference>
<feature type="binding site" evidence="10">
    <location>
        <position position="147"/>
    </location>
    <ligand>
        <name>Mg(2+)</name>
        <dbReference type="ChEBI" id="CHEBI:18420"/>
    </ligand>
</feature>
<comment type="cofactor">
    <cofactor evidence="10">
        <name>Mg(2+)</name>
        <dbReference type="ChEBI" id="CHEBI:18420"/>
    </cofactor>
    <text evidence="10">Binds 1 Mg(2+) ion per subunit.</text>
</comment>
<dbReference type="HAMAP" id="MF_00315">
    <property type="entry name" value="DXP_synth"/>
    <property type="match status" value="1"/>
</dbReference>
<feature type="binding site" evidence="10">
    <location>
        <position position="178"/>
    </location>
    <ligand>
        <name>thiamine diphosphate</name>
        <dbReference type="ChEBI" id="CHEBI:58937"/>
    </ligand>
</feature>
<dbReference type="InterPro" id="IPR020826">
    <property type="entry name" value="Transketolase_BS"/>
</dbReference>
<evidence type="ECO:0000313" key="14">
    <source>
        <dbReference type="Proteomes" id="UP000476310"/>
    </source>
</evidence>
<feature type="binding site" evidence="10">
    <location>
        <position position="74"/>
    </location>
    <ligand>
        <name>thiamine diphosphate</name>
        <dbReference type="ChEBI" id="CHEBI:58937"/>
    </ligand>
</feature>
<keyword evidence="14" id="KW-1185">Reference proteome</keyword>
<dbReference type="InterPro" id="IPR005477">
    <property type="entry name" value="Dxylulose-5-P_synthase"/>
</dbReference>
<reference evidence="13" key="1">
    <citation type="submission" date="2020-02" db="EMBL/GenBank/DDBJ databases">
        <title>A new Streptomyces sp. for controlling soil-borne diseases.</title>
        <authorList>
            <person name="Li X."/>
            <person name="Tian Y."/>
            <person name="Gao K."/>
        </authorList>
    </citation>
    <scope>NUCLEOTIDE SEQUENCE [LARGE SCALE GENOMIC DNA]</scope>
    <source>
        <strain evidence="13">0250</strain>
    </source>
</reference>
<dbReference type="Proteomes" id="UP000476310">
    <property type="component" value="Unassembled WGS sequence"/>
</dbReference>
<dbReference type="GO" id="GO:0008661">
    <property type="term" value="F:1-deoxy-D-xylulose-5-phosphate synthase activity"/>
    <property type="evidence" value="ECO:0007669"/>
    <property type="project" value="UniProtKB-UniRule"/>
</dbReference>
<comment type="caution">
    <text evidence="13">The sequence shown here is derived from an EMBL/GenBank/DDBJ whole genome shotgun (WGS) entry which is preliminary data.</text>
</comment>
<dbReference type="Pfam" id="PF13292">
    <property type="entry name" value="DXP_synthase_N"/>
    <property type="match status" value="1"/>
</dbReference>
<dbReference type="FunFam" id="3.40.50.970:FF:000005">
    <property type="entry name" value="1-deoxy-D-xylulose-5-phosphate synthase"/>
    <property type="match status" value="1"/>
</dbReference>
<dbReference type="EMBL" id="JAAIKT010000011">
    <property type="protein sequence ID" value="NEW71233.1"/>
    <property type="molecule type" value="Genomic_DNA"/>
</dbReference>
<evidence type="ECO:0000256" key="6">
    <source>
        <dbReference type="ARBA" id="ARBA00022842"/>
    </source>
</evidence>
<feature type="domain" description="Transketolase-like pyrimidine-binding" evidence="12">
    <location>
        <begin position="319"/>
        <end position="484"/>
    </location>
</feature>
<evidence type="ECO:0000256" key="3">
    <source>
        <dbReference type="ARBA" id="ARBA00011738"/>
    </source>
</evidence>
<dbReference type="InterPro" id="IPR029061">
    <property type="entry name" value="THDP-binding"/>
</dbReference>
<evidence type="ECO:0000256" key="9">
    <source>
        <dbReference type="ARBA" id="ARBA00023229"/>
    </source>
</evidence>
<dbReference type="CDD" id="cd02007">
    <property type="entry name" value="TPP_DXS"/>
    <property type="match status" value="1"/>
</dbReference>
<keyword evidence="8 10" id="KW-0786">Thiamine pyrophosphate</keyword>
<keyword evidence="9 10" id="KW-0414">Isoprene biosynthesis</keyword>
<dbReference type="PROSITE" id="PS00801">
    <property type="entry name" value="TRANSKETOLASE_1"/>
    <property type="match status" value="1"/>
</dbReference>
<dbReference type="CDD" id="cd07033">
    <property type="entry name" value="TPP_PYR_DXS_TK_like"/>
    <property type="match status" value="1"/>
</dbReference>
<dbReference type="GO" id="GO:0005829">
    <property type="term" value="C:cytosol"/>
    <property type="evidence" value="ECO:0007669"/>
    <property type="project" value="TreeGrafter"/>
</dbReference>
<evidence type="ECO:0000256" key="2">
    <source>
        <dbReference type="ARBA" id="ARBA00011081"/>
    </source>
</evidence>
<dbReference type="GO" id="GO:0030976">
    <property type="term" value="F:thiamine pyrophosphate binding"/>
    <property type="evidence" value="ECO:0007669"/>
    <property type="project" value="UniProtKB-UniRule"/>
</dbReference>
<dbReference type="InterPro" id="IPR005475">
    <property type="entry name" value="Transketolase-like_Pyr-bd"/>
</dbReference>
<feature type="binding site" evidence="10">
    <location>
        <position position="370"/>
    </location>
    <ligand>
        <name>thiamine diphosphate</name>
        <dbReference type="ChEBI" id="CHEBI:58937"/>
    </ligand>
</feature>
<feature type="region of interest" description="Disordered" evidence="11">
    <location>
        <begin position="630"/>
        <end position="649"/>
    </location>
</feature>
<keyword evidence="5 10" id="KW-0479">Metal-binding</keyword>
<dbReference type="NCBIfam" id="NF003933">
    <property type="entry name" value="PRK05444.2-2"/>
    <property type="match status" value="1"/>
</dbReference>
<keyword evidence="7 10" id="KW-0784">Thiamine biosynthesis</keyword>
<keyword evidence="6 10" id="KW-0460">Magnesium</keyword>
<sequence length="649" mass="68885">MVQLLNEISSPEDLHNLSEGELERLASEIRTFLIEQVSQTGGHLGPNLGVVELTLALHRVFDSPKDSIVWDTGHQSYVHKIVTGRRDMFATLRTKGGLSGYPSRAESAHDLVENSHASTALAYADGLSKAYALRGEVDRCTAAVIGDGALTGGMAWEALNNIASAGNSRPLVIVVNDNGRSYSPTVGGLARHLSALRTLPAYERFLAAGKEILDRTPVVGNPVYGTLHGVKQGLKDIVAPQALFEDLGIKYVGPVDGHDVTELENSLRLAKGFGSPVIVHCITEKGRGYSPAERDEAERFHAVGKIDSRTGEASSDGSQSWTSVFSAEIAEIGAENPSVTAITAAMQGPVGLGEFGKRHPDRFFDVGIAEQHAVTSAAGMAMAGLHPVVAVYSTFLNRAFDQLLMDVALHRCGVTFVLDRAGITGSDGASHNGMWDLSLLNMVPHLRVAVPRDADTLREELREAVDVTDAPTALRFPKGAVEPAVPALERRHGVDVLYESEQRAVLIVGVGAMAGPCVRVAHRLADDGVGATVIDPRWVKPVPEGLIRLARGYRHVVTVEDSGRMGGVGTAVTQALRDARVSVPVDVIGIPQRFLDHGSRGELLAELGLAEDALHKAVYGAVDLGPGKNGGFRRGGGTPSNLVPIADNA</sequence>
<evidence type="ECO:0000256" key="4">
    <source>
        <dbReference type="ARBA" id="ARBA00022679"/>
    </source>
</evidence>
<comment type="catalytic activity">
    <reaction evidence="10">
        <text>D-glyceraldehyde 3-phosphate + pyruvate + H(+) = 1-deoxy-D-xylulose 5-phosphate + CO2</text>
        <dbReference type="Rhea" id="RHEA:12605"/>
        <dbReference type="ChEBI" id="CHEBI:15361"/>
        <dbReference type="ChEBI" id="CHEBI:15378"/>
        <dbReference type="ChEBI" id="CHEBI:16526"/>
        <dbReference type="ChEBI" id="CHEBI:57792"/>
        <dbReference type="ChEBI" id="CHEBI:59776"/>
        <dbReference type="EC" id="2.2.1.7"/>
    </reaction>
</comment>
<dbReference type="Gene3D" id="3.40.50.970">
    <property type="match status" value="2"/>
</dbReference>
<dbReference type="PANTHER" id="PTHR43322">
    <property type="entry name" value="1-D-DEOXYXYLULOSE 5-PHOSPHATE SYNTHASE-RELATED"/>
    <property type="match status" value="1"/>
</dbReference>
<feature type="binding site" evidence="10">
    <location>
        <begin position="115"/>
        <end position="117"/>
    </location>
    <ligand>
        <name>thiamine diphosphate</name>
        <dbReference type="ChEBI" id="CHEBI:58937"/>
    </ligand>
</feature>
<dbReference type="InterPro" id="IPR033248">
    <property type="entry name" value="Transketolase_C"/>
</dbReference>